<dbReference type="SUPFAM" id="SSF52266">
    <property type="entry name" value="SGNH hydrolase"/>
    <property type="match status" value="1"/>
</dbReference>
<keyword evidence="5 9" id="KW-1133">Transmembrane helix</keyword>
<evidence type="ECO:0000256" key="2">
    <source>
        <dbReference type="ARBA" id="ARBA00022475"/>
    </source>
</evidence>
<evidence type="ECO:0000256" key="1">
    <source>
        <dbReference type="ARBA" id="ARBA00004651"/>
    </source>
</evidence>
<accession>A0A5D0XUA4</accession>
<evidence type="ECO:0000259" key="11">
    <source>
        <dbReference type="Pfam" id="PF19040"/>
    </source>
</evidence>
<dbReference type="Gene3D" id="3.40.50.1110">
    <property type="entry name" value="SGNH hydrolase"/>
    <property type="match status" value="1"/>
</dbReference>
<feature type="transmembrane region" description="Helical" evidence="9">
    <location>
        <begin position="233"/>
        <end position="251"/>
    </location>
</feature>
<protein>
    <submittedName>
        <fullName evidence="12">Acyltransferase</fullName>
    </submittedName>
</protein>
<dbReference type="PANTHER" id="PTHR23028">
    <property type="entry name" value="ACETYLTRANSFERASE"/>
    <property type="match status" value="1"/>
</dbReference>
<dbReference type="EMBL" id="VSLD01000001">
    <property type="protein sequence ID" value="TYD00161.1"/>
    <property type="molecule type" value="Genomic_DNA"/>
</dbReference>
<keyword evidence="7 12" id="KW-0012">Acyltransferase</keyword>
<dbReference type="InterPro" id="IPR036514">
    <property type="entry name" value="SGNH_hydro_sf"/>
</dbReference>
<feature type="transmembrane region" description="Helical" evidence="9">
    <location>
        <begin position="346"/>
        <end position="365"/>
    </location>
</feature>
<dbReference type="InterPro" id="IPR043968">
    <property type="entry name" value="SGNH"/>
</dbReference>
<dbReference type="GO" id="GO:0009103">
    <property type="term" value="P:lipopolysaccharide biosynthetic process"/>
    <property type="evidence" value="ECO:0007669"/>
    <property type="project" value="TreeGrafter"/>
</dbReference>
<proteinExistence type="predicted"/>
<evidence type="ECO:0000256" key="5">
    <source>
        <dbReference type="ARBA" id="ARBA00022989"/>
    </source>
</evidence>
<dbReference type="GO" id="GO:0016747">
    <property type="term" value="F:acyltransferase activity, transferring groups other than amino-acyl groups"/>
    <property type="evidence" value="ECO:0007669"/>
    <property type="project" value="InterPro"/>
</dbReference>
<reference evidence="12 13" key="1">
    <citation type="submission" date="2019-08" db="EMBL/GenBank/DDBJ databases">
        <title>Genone of Arthrobacter echini P9.</title>
        <authorList>
            <person name="Bowman J.P."/>
        </authorList>
    </citation>
    <scope>NUCLEOTIDE SEQUENCE [LARGE SCALE GENOMIC DNA]</scope>
    <source>
        <strain evidence="12 13">P9</strain>
    </source>
</reference>
<dbReference type="Pfam" id="PF01757">
    <property type="entry name" value="Acyl_transf_3"/>
    <property type="match status" value="1"/>
</dbReference>
<evidence type="ECO:0000313" key="13">
    <source>
        <dbReference type="Proteomes" id="UP000323410"/>
    </source>
</evidence>
<dbReference type="InterPro" id="IPR002656">
    <property type="entry name" value="Acyl_transf_3_dom"/>
</dbReference>
<feature type="transmembrane region" description="Helical" evidence="9">
    <location>
        <begin position="320"/>
        <end position="340"/>
    </location>
</feature>
<feature type="transmembrane region" description="Helical" evidence="9">
    <location>
        <begin position="256"/>
        <end position="272"/>
    </location>
</feature>
<evidence type="ECO:0000313" key="12">
    <source>
        <dbReference type="EMBL" id="TYD00161.1"/>
    </source>
</evidence>
<feature type="transmembrane region" description="Helical" evidence="9">
    <location>
        <begin position="278"/>
        <end position="299"/>
    </location>
</feature>
<name>A0A5D0XUA4_9MICC</name>
<feature type="transmembrane region" description="Helical" evidence="9">
    <location>
        <begin position="54"/>
        <end position="73"/>
    </location>
</feature>
<dbReference type="InterPro" id="IPR050879">
    <property type="entry name" value="Acyltransferase_3"/>
</dbReference>
<comment type="caution">
    <text evidence="12">The sequence shown here is derived from an EMBL/GenBank/DDBJ whole genome shotgun (WGS) entry which is preliminary data.</text>
</comment>
<feature type="region of interest" description="Disordered" evidence="8">
    <location>
        <begin position="719"/>
        <end position="743"/>
    </location>
</feature>
<comment type="subcellular location">
    <subcellularLocation>
        <location evidence="1">Cell membrane</location>
        <topology evidence="1">Multi-pass membrane protein</topology>
    </subcellularLocation>
</comment>
<feature type="transmembrane region" description="Helical" evidence="9">
    <location>
        <begin position="165"/>
        <end position="182"/>
    </location>
</feature>
<dbReference type="OrthoDB" id="3404679at2"/>
<dbReference type="PANTHER" id="PTHR23028:SF53">
    <property type="entry name" value="ACYL_TRANSF_3 DOMAIN-CONTAINING PROTEIN"/>
    <property type="match status" value="1"/>
</dbReference>
<keyword evidence="3 12" id="KW-0808">Transferase</keyword>
<feature type="transmembrane region" description="Helical" evidence="9">
    <location>
        <begin position="194"/>
        <end position="213"/>
    </location>
</feature>
<dbReference type="Proteomes" id="UP000323410">
    <property type="component" value="Unassembled WGS sequence"/>
</dbReference>
<dbReference type="Pfam" id="PF19040">
    <property type="entry name" value="SGNH"/>
    <property type="match status" value="1"/>
</dbReference>
<keyword evidence="13" id="KW-1185">Reference proteome</keyword>
<feature type="domain" description="SGNH" evidence="11">
    <location>
        <begin position="490"/>
        <end position="710"/>
    </location>
</feature>
<sequence>MHTAPPSDPAHTGPRREAASGRTRIRPDIQGLRALAVVVVVLDHLIGWPSGGFIGVDIFFVISGFLITGLLLREYEKAGRISFGNFYRRRIKRIIPASLVVIVVTLLGAYAIFRPSRFHGTAQDGVAAALFYANRRFAAIGTDYFRANVPVSPLQHFWSLSVEEQFYFVWPAVMLLVLTLVAKQPNGGPAQARLCAGLIIGLISVASFAWAFRETQTSPTQAYFSTFSRGWELGAGTALACAAPLCSRLAARVRPLLAWLGIGLMVAGLFLVDSSSAFPAPWALLPVLGAVLVILAGTGADRHRFLLPLTNPVSGYLGNISYSLYLWHFPVIIIGGAVFLGRGPVFYLGCAAAMILLAVFSYHLIEDPVRRSSWLSGQRAGAAGTTTPDRKAAHETARRAGFQRAAIAAGLTAVLATGAVPLVPEHARAIELAGKEAPAVSDETAILQRQIRSALEKEDWPQLEPSMDEAMNGPLASGEISACGGTGRLDIRECTWGDPDATRRAVVVGDSIAMSWTSTARDVFRSADGWAVTSLASSGCTFTDTLVKNPSPRLVAACEGRKAQAVEAITRLRPEVVIISNTYEPRIPAGRDEPMSPEEWKDSTQEIVSRFSDSVGSVIFLSPPPLTTDIQTCYSKIADPSFCAGQIDAQWHTFATAEQELAAELGALYVSPELWFCTENWCPSFIGNTPVMRDLVHMTPQFQTKLVPALRHELENHAILESRQSSPRESRDQPRERLPLPYS</sequence>
<feature type="transmembrane region" description="Helical" evidence="9">
    <location>
        <begin position="94"/>
        <end position="113"/>
    </location>
</feature>
<evidence type="ECO:0000256" key="9">
    <source>
        <dbReference type="SAM" id="Phobius"/>
    </source>
</evidence>
<evidence type="ECO:0000256" key="6">
    <source>
        <dbReference type="ARBA" id="ARBA00023136"/>
    </source>
</evidence>
<evidence type="ECO:0000256" key="4">
    <source>
        <dbReference type="ARBA" id="ARBA00022692"/>
    </source>
</evidence>
<evidence type="ECO:0000259" key="10">
    <source>
        <dbReference type="Pfam" id="PF01757"/>
    </source>
</evidence>
<keyword evidence="6 9" id="KW-0472">Membrane</keyword>
<organism evidence="12 13">
    <name type="scientific">Arthrobacter echini</name>
    <dbReference type="NCBI Taxonomy" id="1529066"/>
    <lineage>
        <taxon>Bacteria</taxon>
        <taxon>Bacillati</taxon>
        <taxon>Actinomycetota</taxon>
        <taxon>Actinomycetes</taxon>
        <taxon>Micrococcales</taxon>
        <taxon>Micrococcaceae</taxon>
        <taxon>Arthrobacter</taxon>
    </lineage>
</organism>
<evidence type="ECO:0000256" key="7">
    <source>
        <dbReference type="ARBA" id="ARBA00023315"/>
    </source>
</evidence>
<gene>
    <name evidence="12" type="ORF">FQ377_01465</name>
</gene>
<keyword evidence="2" id="KW-1003">Cell membrane</keyword>
<dbReference type="AlphaFoldDB" id="A0A5D0XUA4"/>
<evidence type="ECO:0000256" key="8">
    <source>
        <dbReference type="SAM" id="MobiDB-lite"/>
    </source>
</evidence>
<keyword evidence="4 9" id="KW-0812">Transmembrane</keyword>
<dbReference type="RefSeq" id="WP_148599468.1">
    <property type="nucleotide sequence ID" value="NZ_VSLD01000001.1"/>
</dbReference>
<feature type="domain" description="Acyltransferase 3" evidence="10">
    <location>
        <begin position="28"/>
        <end position="362"/>
    </location>
</feature>
<dbReference type="GO" id="GO:0005886">
    <property type="term" value="C:plasma membrane"/>
    <property type="evidence" value="ECO:0007669"/>
    <property type="project" value="UniProtKB-SubCell"/>
</dbReference>
<feature type="region of interest" description="Disordered" evidence="8">
    <location>
        <begin position="1"/>
        <end position="22"/>
    </location>
</feature>
<evidence type="ECO:0000256" key="3">
    <source>
        <dbReference type="ARBA" id="ARBA00022679"/>
    </source>
</evidence>